<dbReference type="VEuPathDB" id="FungiDB:FUN_014973"/>
<proteinExistence type="predicted"/>
<comment type="caution">
    <text evidence="1">The sequence shown here is derived from an EMBL/GenBank/DDBJ whole genome shotgun (WGS) entry which is preliminary data.</text>
</comment>
<organism evidence="1 2">
    <name type="scientific">Rhizophagus irregularis</name>
    <dbReference type="NCBI Taxonomy" id="588596"/>
    <lineage>
        <taxon>Eukaryota</taxon>
        <taxon>Fungi</taxon>
        <taxon>Fungi incertae sedis</taxon>
        <taxon>Mucoromycota</taxon>
        <taxon>Glomeromycotina</taxon>
        <taxon>Glomeromycetes</taxon>
        <taxon>Glomerales</taxon>
        <taxon>Glomeraceae</taxon>
        <taxon>Rhizophagus</taxon>
    </lineage>
</organism>
<evidence type="ECO:0008006" key="3">
    <source>
        <dbReference type="Google" id="ProtNLM"/>
    </source>
</evidence>
<evidence type="ECO:0000313" key="1">
    <source>
        <dbReference type="EMBL" id="PKK80981.1"/>
    </source>
</evidence>
<dbReference type="InterPro" id="IPR011009">
    <property type="entry name" value="Kinase-like_dom_sf"/>
</dbReference>
<evidence type="ECO:0000313" key="2">
    <source>
        <dbReference type="Proteomes" id="UP000233469"/>
    </source>
</evidence>
<name>A0A2N1P4C0_9GLOM</name>
<protein>
    <recommendedName>
        <fullName evidence="3">Serine-threonine/tyrosine-protein kinase catalytic domain-containing protein</fullName>
    </recommendedName>
</protein>
<dbReference type="SUPFAM" id="SSF56112">
    <property type="entry name" value="Protein kinase-like (PK-like)"/>
    <property type="match status" value="1"/>
</dbReference>
<accession>A0A2N1P4C0</accession>
<dbReference type="Proteomes" id="UP000233469">
    <property type="component" value="Unassembled WGS sequence"/>
</dbReference>
<dbReference type="Gene3D" id="1.10.510.10">
    <property type="entry name" value="Transferase(Phosphotransferase) domain 1"/>
    <property type="match status" value="1"/>
</dbReference>
<gene>
    <name evidence="1" type="ORF">RhiirC2_723107</name>
</gene>
<reference evidence="1 2" key="2">
    <citation type="submission" date="2017-10" db="EMBL/GenBank/DDBJ databases">
        <title>Extensive intraspecific genome diversity in a model arbuscular mycorrhizal fungus.</title>
        <authorList>
            <person name="Chen E.C.H."/>
            <person name="Morin E."/>
            <person name="Baudet D."/>
            <person name="Noel J."/>
            <person name="Ndikumana S."/>
            <person name="Charron P."/>
            <person name="St-Onge C."/>
            <person name="Giorgi J."/>
            <person name="Grigoriev I.V."/>
            <person name="Roux C."/>
            <person name="Martin F.M."/>
            <person name="Corradi N."/>
        </authorList>
    </citation>
    <scope>NUCLEOTIDE SEQUENCE [LARGE SCALE GENOMIC DNA]</scope>
    <source>
        <strain evidence="1 2">C2</strain>
    </source>
</reference>
<dbReference type="EMBL" id="LLXL01000002">
    <property type="protein sequence ID" value="PKK80981.1"/>
    <property type="molecule type" value="Genomic_DNA"/>
</dbReference>
<dbReference type="AlphaFoldDB" id="A0A2N1P4C0"/>
<reference evidence="1 2" key="1">
    <citation type="submission" date="2016-04" db="EMBL/GenBank/DDBJ databases">
        <title>Genome analyses suggest a sexual origin of heterokaryosis in a supposedly ancient asexual fungus.</title>
        <authorList>
            <person name="Ropars J."/>
            <person name="Sedzielewska K."/>
            <person name="Noel J."/>
            <person name="Charron P."/>
            <person name="Farinelli L."/>
            <person name="Marton T."/>
            <person name="Kruger M."/>
            <person name="Pelin A."/>
            <person name="Brachmann A."/>
            <person name="Corradi N."/>
        </authorList>
    </citation>
    <scope>NUCLEOTIDE SEQUENCE [LARGE SCALE GENOMIC DNA]</scope>
    <source>
        <strain evidence="1 2">C2</strain>
    </source>
</reference>
<sequence length="103" mass="11648">MLSIVTGNREQPVTNTPLEYQSLYIKCWDDDPEKRPSMKDVSEKLKKMNLNHKSQLQLPSQSLCLTLSTSSDKITSSSSSYTNDFSVSISDELLYKKLKNGGR</sequence>